<evidence type="ECO:0008006" key="6">
    <source>
        <dbReference type="Google" id="ProtNLM"/>
    </source>
</evidence>
<gene>
    <name evidence="4" type="ORF">Poli38472_008619</name>
</gene>
<feature type="chain" id="PRO_5035482803" description="Membrane-associated protein" evidence="3">
    <location>
        <begin position="25"/>
        <end position="334"/>
    </location>
</feature>
<name>A0A8K1C3S2_PYTOL</name>
<evidence type="ECO:0000313" key="5">
    <source>
        <dbReference type="Proteomes" id="UP000794436"/>
    </source>
</evidence>
<organism evidence="4 5">
    <name type="scientific">Pythium oligandrum</name>
    <name type="common">Mycoparasitic fungus</name>
    <dbReference type="NCBI Taxonomy" id="41045"/>
    <lineage>
        <taxon>Eukaryota</taxon>
        <taxon>Sar</taxon>
        <taxon>Stramenopiles</taxon>
        <taxon>Oomycota</taxon>
        <taxon>Peronosporomycetes</taxon>
        <taxon>Pythiales</taxon>
        <taxon>Pythiaceae</taxon>
        <taxon>Pythium</taxon>
    </lineage>
</organism>
<feature type="signal peptide" evidence="3">
    <location>
        <begin position="1"/>
        <end position="24"/>
    </location>
</feature>
<keyword evidence="2" id="KW-0812">Transmembrane</keyword>
<proteinExistence type="predicted"/>
<keyword evidence="2" id="KW-1133">Transmembrane helix</keyword>
<keyword evidence="3" id="KW-0732">Signal</keyword>
<feature type="region of interest" description="Disordered" evidence="1">
    <location>
        <begin position="167"/>
        <end position="211"/>
    </location>
</feature>
<dbReference type="Proteomes" id="UP000794436">
    <property type="component" value="Unassembled WGS sequence"/>
</dbReference>
<evidence type="ECO:0000256" key="3">
    <source>
        <dbReference type="SAM" id="SignalP"/>
    </source>
</evidence>
<evidence type="ECO:0000313" key="4">
    <source>
        <dbReference type="EMBL" id="TMW55971.1"/>
    </source>
</evidence>
<reference evidence="4" key="1">
    <citation type="submission" date="2019-03" db="EMBL/GenBank/DDBJ databases">
        <title>Long read genome sequence of the mycoparasitic Pythium oligandrum ATCC 38472 isolated from sugarbeet rhizosphere.</title>
        <authorList>
            <person name="Gaulin E."/>
        </authorList>
    </citation>
    <scope>NUCLEOTIDE SEQUENCE</scope>
    <source>
        <strain evidence="4">ATCC 38472_TT</strain>
    </source>
</reference>
<sequence>MRTLDRWIAWCSLWLLASRGVVWAANATNTTDALASSSPPLLRFQPTPSIAVTGEAVQGRSLAIGLGILLVLLVLACVVHSIHVYCRRRRMDETEDASPVVDVYPDETNRSASVYHEPVAWSHTRQKSAPRCSPFATSIANIKASPAQHHDRKRHRSSSDLHFTLLQTPSTTRGQRSVHAGRTSEQLTTTTTSTAKSLRKNRQPNSETDQSLQRVTLTLRFSDEVPVMEGSDASGSPLALLEATSPSGSDASFVLLSPSMLENLREAQTSRLPAAQAWIARELTRPSSEDSGDTIVDESRPYLRTNSSLCDFRRDVHYEDDPLCITRNSEEVDL</sequence>
<keyword evidence="5" id="KW-1185">Reference proteome</keyword>
<dbReference type="AlphaFoldDB" id="A0A8K1C3S2"/>
<keyword evidence="2" id="KW-0472">Membrane</keyword>
<evidence type="ECO:0000256" key="2">
    <source>
        <dbReference type="SAM" id="Phobius"/>
    </source>
</evidence>
<protein>
    <recommendedName>
        <fullName evidence="6">Membrane-associated protein</fullName>
    </recommendedName>
</protein>
<accession>A0A8K1C3S2</accession>
<feature type="transmembrane region" description="Helical" evidence="2">
    <location>
        <begin position="62"/>
        <end position="82"/>
    </location>
</feature>
<comment type="caution">
    <text evidence="4">The sequence shown here is derived from an EMBL/GenBank/DDBJ whole genome shotgun (WGS) entry which is preliminary data.</text>
</comment>
<dbReference type="EMBL" id="SPLM01000146">
    <property type="protein sequence ID" value="TMW55971.1"/>
    <property type="molecule type" value="Genomic_DNA"/>
</dbReference>
<evidence type="ECO:0000256" key="1">
    <source>
        <dbReference type="SAM" id="MobiDB-lite"/>
    </source>
</evidence>